<evidence type="ECO:0000313" key="3">
    <source>
        <dbReference type="Proteomes" id="UP000061809"/>
    </source>
</evidence>
<dbReference type="RefSeq" id="WP_025726282.1">
    <property type="nucleotide sequence ID" value="NZ_CP012801.1"/>
</dbReference>
<dbReference type="PATRIC" id="fig|246787.4.peg.1303"/>
<keyword evidence="1" id="KW-1133">Transmembrane helix</keyword>
<organism evidence="2 3">
    <name type="scientific">Bacteroides cellulosilyticus</name>
    <dbReference type="NCBI Taxonomy" id="246787"/>
    <lineage>
        <taxon>Bacteria</taxon>
        <taxon>Pseudomonadati</taxon>
        <taxon>Bacteroidota</taxon>
        <taxon>Bacteroidia</taxon>
        <taxon>Bacteroidales</taxon>
        <taxon>Bacteroidaceae</taxon>
        <taxon>Bacteroides</taxon>
    </lineage>
</organism>
<proteinExistence type="predicted"/>
<feature type="transmembrane region" description="Helical" evidence="1">
    <location>
        <begin position="47"/>
        <end position="66"/>
    </location>
</feature>
<dbReference type="InterPro" id="IPR045764">
    <property type="entry name" value="DUF6132"/>
</dbReference>
<keyword evidence="1" id="KW-0812">Transmembrane</keyword>
<evidence type="ECO:0000313" key="2">
    <source>
        <dbReference type="EMBL" id="ALJ58526.1"/>
    </source>
</evidence>
<feature type="transmembrane region" description="Helical" evidence="1">
    <location>
        <begin position="9"/>
        <end position="27"/>
    </location>
</feature>
<dbReference type="EMBL" id="CP012801">
    <property type="protein sequence ID" value="ALJ58526.1"/>
    <property type="molecule type" value="Genomic_DNA"/>
</dbReference>
<keyword evidence="1" id="KW-0472">Membrane</keyword>
<reference evidence="2 3" key="1">
    <citation type="journal article" date="2015" name="Science">
        <title>Genetic determinants of in vivo fitness and diet responsiveness in multiple human gut Bacteroides.</title>
        <authorList>
            <person name="Wu M."/>
            <person name="McNulty N.P."/>
            <person name="Rodionov D.A."/>
            <person name="Khoroshkin M.S."/>
            <person name="Griffin N.W."/>
            <person name="Cheng J."/>
            <person name="Latreille P."/>
            <person name="Kerstetter R.A."/>
            <person name="Terrapon N."/>
            <person name="Henrissat B."/>
            <person name="Osterman A.L."/>
            <person name="Gordon J.I."/>
        </authorList>
    </citation>
    <scope>NUCLEOTIDE SEQUENCE [LARGE SCALE GENOMIC DNA]</scope>
    <source>
        <strain evidence="2 3">WH2</strain>
    </source>
</reference>
<gene>
    <name evidence="2" type="ORF">BcellWH2_01264</name>
</gene>
<evidence type="ECO:0000256" key="1">
    <source>
        <dbReference type="SAM" id="Phobius"/>
    </source>
</evidence>
<sequence>MEKTFAKRYWPTIVGAIVGAIGGYLYWRYVGCSTGTCPITSSPLNSTLWGTAMGGLLGNILQPNIIKKNNQNK</sequence>
<evidence type="ECO:0008006" key="4">
    <source>
        <dbReference type="Google" id="ProtNLM"/>
    </source>
</evidence>
<dbReference type="Proteomes" id="UP000061809">
    <property type="component" value="Chromosome"/>
</dbReference>
<protein>
    <recommendedName>
        <fullName evidence="4">YtxH domain-containing protein</fullName>
    </recommendedName>
</protein>
<name>A0A0P0FWI5_9BACE</name>
<accession>A0A0P0FWI5</accession>
<dbReference type="KEGG" id="bcel:BcellWH2_01264"/>
<dbReference type="AlphaFoldDB" id="A0A0P0FWI5"/>
<dbReference type="Pfam" id="PF19628">
    <property type="entry name" value="DUF6132"/>
    <property type="match status" value="1"/>
</dbReference>